<evidence type="ECO:0000313" key="2">
    <source>
        <dbReference type="Proteomes" id="UP000029549"/>
    </source>
</evidence>
<protein>
    <submittedName>
        <fullName evidence="1">Uncharacterized protein</fullName>
    </submittedName>
</protein>
<accession>A0A0E3C2T8</accession>
<reference evidence="1 2" key="1">
    <citation type="submission" date="2013-09" db="EMBL/GenBank/DDBJ databases">
        <title>High correlation between genotypes and phenotypes of environmental bacteria Comamonas testosteroni strains.</title>
        <authorList>
            <person name="Liu L."/>
            <person name="Zhu W."/>
            <person name="Xia X."/>
            <person name="Xu B."/>
            <person name="Luo M."/>
            <person name="Wang G."/>
        </authorList>
    </citation>
    <scope>NUCLEOTIDE SEQUENCE [LARGE SCALE GENOMIC DNA]</scope>
    <source>
        <strain evidence="1 2">DF2</strain>
    </source>
</reference>
<dbReference type="AlphaFoldDB" id="A0A0E3C2T8"/>
<gene>
    <name evidence="1" type="ORF">P608_02775</name>
</gene>
<evidence type="ECO:0000313" key="1">
    <source>
        <dbReference type="EMBL" id="KGH20660.1"/>
    </source>
</evidence>
<proteinExistence type="predicted"/>
<organism evidence="1 2">
    <name type="scientific">Comamonas thiooxydans</name>
    <dbReference type="NCBI Taxonomy" id="363952"/>
    <lineage>
        <taxon>Bacteria</taxon>
        <taxon>Pseudomonadati</taxon>
        <taxon>Pseudomonadota</taxon>
        <taxon>Betaproteobacteria</taxon>
        <taxon>Burkholderiales</taxon>
        <taxon>Comamonadaceae</taxon>
        <taxon>Comamonas</taxon>
    </lineage>
</organism>
<dbReference type="Proteomes" id="UP000029549">
    <property type="component" value="Unassembled WGS sequence"/>
</dbReference>
<keyword evidence="2" id="KW-1185">Reference proteome</keyword>
<comment type="caution">
    <text evidence="1">The sequence shown here is derived from an EMBL/GenBank/DDBJ whole genome shotgun (WGS) entry which is preliminary data.</text>
</comment>
<sequence>MRGAGFNLCQVRYLQVFAELGRQSALTLCDRLCHTLPTISLQPCDKLLPGPGLRVKAQQFANEI</sequence>
<name>A0A0E3C2T8_9BURK</name>
<dbReference type="EMBL" id="AWTP01000013">
    <property type="protein sequence ID" value="KGH20660.1"/>
    <property type="molecule type" value="Genomic_DNA"/>
</dbReference>
<accession>A0A176TR80</accession>